<reference evidence="2 3" key="1">
    <citation type="submission" date="2018-03" db="EMBL/GenBank/DDBJ databases">
        <title>Genomic Encyclopedia of Type Strains, Phase III (KMG-III): the genomes of soil and plant-associated and newly described type strains.</title>
        <authorList>
            <person name="Whitman W."/>
        </authorList>
    </citation>
    <scope>NUCLEOTIDE SEQUENCE [LARGE SCALE GENOMIC DNA]</scope>
    <source>
        <strain evidence="2 3">CGMCC 4.7104</strain>
    </source>
</reference>
<dbReference type="InterPro" id="IPR000182">
    <property type="entry name" value="GNAT_dom"/>
</dbReference>
<dbReference type="EMBL" id="PVNG01000004">
    <property type="protein sequence ID" value="PRX67497.1"/>
    <property type="molecule type" value="Genomic_DNA"/>
</dbReference>
<gene>
    <name evidence="2" type="ORF">B0I32_104253</name>
</gene>
<dbReference type="GO" id="GO:0016747">
    <property type="term" value="F:acyltransferase activity, transferring groups other than amino-acyl groups"/>
    <property type="evidence" value="ECO:0007669"/>
    <property type="project" value="InterPro"/>
</dbReference>
<dbReference type="InterPro" id="IPR016181">
    <property type="entry name" value="Acyl_CoA_acyltransferase"/>
</dbReference>
<dbReference type="AlphaFoldDB" id="A0A2T0N599"/>
<evidence type="ECO:0000313" key="2">
    <source>
        <dbReference type="EMBL" id="PRX67497.1"/>
    </source>
</evidence>
<keyword evidence="2" id="KW-0689">Ribosomal protein</keyword>
<evidence type="ECO:0000313" key="3">
    <source>
        <dbReference type="Proteomes" id="UP000238312"/>
    </source>
</evidence>
<dbReference type="Gene3D" id="3.40.630.30">
    <property type="match status" value="1"/>
</dbReference>
<organism evidence="2 3">
    <name type="scientific">Nonomuraea fuscirosea</name>
    <dbReference type="NCBI Taxonomy" id="1291556"/>
    <lineage>
        <taxon>Bacteria</taxon>
        <taxon>Bacillati</taxon>
        <taxon>Actinomycetota</taxon>
        <taxon>Actinomycetes</taxon>
        <taxon>Streptosporangiales</taxon>
        <taxon>Streptosporangiaceae</taxon>
        <taxon>Nonomuraea</taxon>
    </lineage>
</organism>
<dbReference type="SUPFAM" id="SSF55729">
    <property type="entry name" value="Acyl-CoA N-acyltransferases (Nat)"/>
    <property type="match status" value="1"/>
</dbReference>
<dbReference type="CDD" id="cd04301">
    <property type="entry name" value="NAT_SF"/>
    <property type="match status" value="1"/>
</dbReference>
<name>A0A2T0N599_9ACTN</name>
<dbReference type="Proteomes" id="UP000238312">
    <property type="component" value="Unassembled WGS sequence"/>
</dbReference>
<accession>A0A2T0N599</accession>
<dbReference type="PROSITE" id="PS51186">
    <property type="entry name" value="GNAT"/>
    <property type="match status" value="1"/>
</dbReference>
<keyword evidence="3" id="KW-1185">Reference proteome</keyword>
<dbReference type="GO" id="GO:0005840">
    <property type="term" value="C:ribosome"/>
    <property type="evidence" value="ECO:0007669"/>
    <property type="project" value="UniProtKB-KW"/>
</dbReference>
<protein>
    <submittedName>
        <fullName evidence="2">Ribosomal protein S18 acetylase RimI-like enzyme</fullName>
    </submittedName>
</protein>
<dbReference type="Pfam" id="PF00583">
    <property type="entry name" value="Acetyltransf_1"/>
    <property type="match status" value="1"/>
</dbReference>
<proteinExistence type="predicted"/>
<evidence type="ECO:0000259" key="1">
    <source>
        <dbReference type="PROSITE" id="PS51186"/>
    </source>
</evidence>
<dbReference type="OrthoDB" id="5638018at2"/>
<dbReference type="RefSeq" id="WP_106237602.1">
    <property type="nucleotide sequence ID" value="NZ_PVNG01000004.1"/>
</dbReference>
<sequence>MDELTRDPVLTQGTAIGDLARAIAFLHAFAHRKAPVRRPVPGGFAVLDDRYPGSYDDNKLIIRETPDDDGRILRETPGDDRLFAREASDDNGLIVRPAPGDVPEQAAELLMAAADETLATRAHRLVCIDDDRLGTACVPAFAAAGYEHETNLVMVFRGPIPTAPPSPASRAAPQEASQIASPAASPVGLAVVEMLGLEEVVAVSRRDWRESLPEASDETIDALARRVEVRPRGADTVGFRGVRAPDGEIAARADLYVHGGVAQIESVLTAEAYRGKGYARTLMNALLAEVADAELIFLVADADDWPRHFYTRLGFETVGRTHAFLRA</sequence>
<keyword evidence="2" id="KW-0687">Ribonucleoprotein</keyword>
<comment type="caution">
    <text evidence="2">The sequence shown here is derived from an EMBL/GenBank/DDBJ whole genome shotgun (WGS) entry which is preliminary data.</text>
</comment>
<feature type="domain" description="N-acetyltransferase" evidence="1">
    <location>
        <begin position="195"/>
        <end position="327"/>
    </location>
</feature>